<keyword evidence="4 7" id="KW-0413">Isomerase</keyword>
<dbReference type="InterPro" id="IPR029017">
    <property type="entry name" value="Enolase-like_N"/>
</dbReference>
<evidence type="ECO:0000313" key="10">
    <source>
        <dbReference type="Proteomes" id="UP000199679"/>
    </source>
</evidence>
<feature type="binding site" evidence="6">
    <location>
        <position position="219"/>
    </location>
    <ligand>
        <name>Mg(2+)</name>
        <dbReference type="ChEBI" id="CHEBI:18420"/>
    </ligand>
</feature>
<dbReference type="GO" id="GO:0000287">
    <property type="term" value="F:magnesium ion binding"/>
    <property type="evidence" value="ECO:0007669"/>
    <property type="project" value="UniProtKB-ARBA"/>
</dbReference>
<dbReference type="InterPro" id="IPR029065">
    <property type="entry name" value="Enolase_C-like"/>
</dbReference>
<gene>
    <name evidence="9" type="ORF">SAMN05216490_0158</name>
</gene>
<dbReference type="EMBL" id="LT629740">
    <property type="protein sequence ID" value="SDR90002.1"/>
    <property type="molecule type" value="Genomic_DNA"/>
</dbReference>
<dbReference type="GO" id="GO:0016855">
    <property type="term" value="F:racemase and epimerase activity, acting on amino acids and derivatives"/>
    <property type="evidence" value="ECO:0007669"/>
    <property type="project" value="UniProtKB-UniRule"/>
</dbReference>
<dbReference type="SFLD" id="SFLDG00180">
    <property type="entry name" value="muconate_cycloisomerase"/>
    <property type="match status" value="1"/>
</dbReference>
<evidence type="ECO:0000259" key="8">
    <source>
        <dbReference type="SMART" id="SM00922"/>
    </source>
</evidence>
<dbReference type="InterPro" id="IPR013341">
    <property type="entry name" value="Mandelate_racemase_N_dom"/>
</dbReference>
<dbReference type="PANTHER" id="PTHR48080:SF3">
    <property type="entry name" value="ENOLASE SUPERFAMILY MEMBER DDB_G0284701"/>
    <property type="match status" value="1"/>
</dbReference>
<protein>
    <recommendedName>
        <fullName evidence="7">Dipeptide epimerase</fullName>
        <ecNumber evidence="7">5.1.1.-</ecNumber>
    </recommendedName>
</protein>
<dbReference type="EC" id="5.1.1.-" evidence="7"/>
<name>A0A1H1MTU0_MUCMA</name>
<evidence type="ECO:0000256" key="5">
    <source>
        <dbReference type="PIRSR" id="PIRSR634603-1"/>
    </source>
</evidence>
<comment type="cofactor">
    <cofactor evidence="6 7">
        <name>Mg(2+)</name>
        <dbReference type="ChEBI" id="CHEBI:18420"/>
    </cofactor>
    <text evidence="6 7">Binds 1 Mg(2+) ion per subunit.</text>
</comment>
<dbReference type="PANTHER" id="PTHR48080">
    <property type="entry name" value="D-GALACTONATE DEHYDRATASE-RELATED"/>
    <property type="match status" value="1"/>
</dbReference>
<dbReference type="SUPFAM" id="SSF54826">
    <property type="entry name" value="Enolase N-terminal domain-like"/>
    <property type="match status" value="1"/>
</dbReference>
<feature type="active site" description="Proton acceptor; specific for (S)-substrate epimerization" evidence="5">
    <location>
        <position position="266"/>
    </location>
</feature>
<dbReference type="STRING" id="652787.SAMN05216490_0158"/>
<dbReference type="SFLD" id="SFLDS00001">
    <property type="entry name" value="Enolase"/>
    <property type="match status" value="1"/>
</dbReference>
<evidence type="ECO:0000256" key="1">
    <source>
        <dbReference type="ARBA" id="ARBA00008031"/>
    </source>
</evidence>
<dbReference type="CDD" id="cd03319">
    <property type="entry name" value="L-Ala-DL-Glu_epimerase"/>
    <property type="match status" value="1"/>
</dbReference>
<keyword evidence="2 6" id="KW-0479">Metal-binding</keyword>
<evidence type="ECO:0000256" key="3">
    <source>
        <dbReference type="ARBA" id="ARBA00022842"/>
    </source>
</evidence>
<evidence type="ECO:0000256" key="4">
    <source>
        <dbReference type="ARBA" id="ARBA00023235"/>
    </source>
</evidence>
<evidence type="ECO:0000313" key="9">
    <source>
        <dbReference type="EMBL" id="SDR90002.1"/>
    </source>
</evidence>
<feature type="binding site" evidence="6">
    <location>
        <position position="192"/>
    </location>
    <ligand>
        <name>Mg(2+)</name>
        <dbReference type="ChEBI" id="CHEBI:18420"/>
    </ligand>
</feature>
<dbReference type="InterPro" id="IPR034593">
    <property type="entry name" value="DgoD-like"/>
</dbReference>
<dbReference type="AlphaFoldDB" id="A0A1H1MTU0"/>
<dbReference type="Pfam" id="PF13378">
    <property type="entry name" value="MR_MLE_C"/>
    <property type="match status" value="1"/>
</dbReference>
<dbReference type="InterPro" id="IPR036849">
    <property type="entry name" value="Enolase-like_C_sf"/>
</dbReference>
<dbReference type="SUPFAM" id="SSF51604">
    <property type="entry name" value="Enolase C-terminal domain-like"/>
    <property type="match status" value="1"/>
</dbReference>
<feature type="domain" description="Mandelate racemase/muconate lactonizing enzyme C-terminal" evidence="8">
    <location>
        <begin position="148"/>
        <end position="240"/>
    </location>
</feature>
<comment type="similarity">
    <text evidence="1 7">Belongs to the mandelate racemase/muconate lactonizing enzyme family.</text>
</comment>
<dbReference type="Gene3D" id="3.30.390.10">
    <property type="entry name" value="Enolase-like, N-terminal domain"/>
    <property type="match status" value="1"/>
</dbReference>
<dbReference type="Pfam" id="PF02746">
    <property type="entry name" value="MR_MLE_N"/>
    <property type="match status" value="1"/>
</dbReference>
<dbReference type="Gene3D" id="3.20.20.120">
    <property type="entry name" value="Enolase-like C-terminal domain"/>
    <property type="match status" value="1"/>
</dbReference>
<keyword evidence="10" id="KW-1185">Reference proteome</keyword>
<reference evidence="9 10" key="1">
    <citation type="submission" date="2016-10" db="EMBL/GenBank/DDBJ databases">
        <authorList>
            <person name="de Groot N.N."/>
        </authorList>
    </citation>
    <scope>NUCLEOTIDE SEQUENCE [LARGE SCALE GENOMIC DNA]</scope>
    <source>
        <strain evidence="9 10">MP1X4</strain>
    </source>
</reference>
<dbReference type="SMART" id="SM00922">
    <property type="entry name" value="MR_MLE"/>
    <property type="match status" value="1"/>
</dbReference>
<keyword evidence="3 6" id="KW-0460">Magnesium</keyword>
<sequence>MIFNLKILALNYNMELTYQPFELQLKHTFTIAKFSRTSTPVMLLQIKHEGFIGYGEASMVPYMGETYDTANALLSKVDVSQFKYPFDFSEIIAYLDSIAPGNTAIKAGIDIALHDLEGKIKQQPCWQLLGSNPATMPVTSFTIGIDTLDVMRQKVLEAASDYKVIKVKLGRDNDKGLIQTIRSVTDLPLYVDANQGWTDLEKSLDLTYWLQEQGVLLIEQPMLKTDTDSNAWLTERSPLPIIADEAVQRLADIEKLKGAYHGINIKLMKSAGMYEAHQMLLKARELDLKVMIGCMTETSCAALAGAALAPQCDWADLDGPFLTSNNPFKLPEFVDGKWVLGNESGLGLELL</sequence>
<proteinExistence type="inferred from homology"/>
<dbReference type="InterPro" id="IPR034603">
    <property type="entry name" value="Dipeptide_epimerase"/>
</dbReference>
<evidence type="ECO:0000256" key="7">
    <source>
        <dbReference type="RuleBase" id="RU366006"/>
    </source>
</evidence>
<accession>A0A1H1MTU0</accession>
<organism evidence="9 10">
    <name type="scientific">Mucilaginibacter mallensis</name>
    <dbReference type="NCBI Taxonomy" id="652787"/>
    <lineage>
        <taxon>Bacteria</taxon>
        <taxon>Pseudomonadati</taxon>
        <taxon>Bacteroidota</taxon>
        <taxon>Sphingobacteriia</taxon>
        <taxon>Sphingobacteriales</taxon>
        <taxon>Sphingobacteriaceae</taxon>
        <taxon>Mucilaginibacter</taxon>
    </lineage>
</organism>
<feature type="binding site" evidence="6">
    <location>
        <position position="244"/>
    </location>
    <ligand>
        <name>Mg(2+)</name>
        <dbReference type="ChEBI" id="CHEBI:18420"/>
    </ligand>
</feature>
<evidence type="ECO:0000256" key="2">
    <source>
        <dbReference type="ARBA" id="ARBA00022723"/>
    </source>
</evidence>
<dbReference type="Proteomes" id="UP000199679">
    <property type="component" value="Chromosome I"/>
</dbReference>
<feature type="active site" description="Proton acceptor; specific for (R)-substrate epimerization" evidence="5">
    <location>
        <position position="168"/>
    </location>
</feature>
<evidence type="ECO:0000256" key="6">
    <source>
        <dbReference type="PIRSR" id="PIRSR634603-3"/>
    </source>
</evidence>
<dbReference type="InterPro" id="IPR013342">
    <property type="entry name" value="Mandelate_racemase_C"/>
</dbReference>